<dbReference type="Gene3D" id="3.20.20.80">
    <property type="entry name" value="Glycosidases"/>
    <property type="match status" value="1"/>
</dbReference>
<dbReference type="PANTHER" id="PTHR42732:SF2">
    <property type="entry name" value="BETA-MANNOSIDASE"/>
    <property type="match status" value="1"/>
</dbReference>
<evidence type="ECO:0000313" key="3">
    <source>
        <dbReference type="Proteomes" id="UP001209344"/>
    </source>
</evidence>
<feature type="chain" id="PRO_5042935274" evidence="1">
    <location>
        <begin position="20"/>
        <end position="929"/>
    </location>
</feature>
<dbReference type="Proteomes" id="UP001209344">
    <property type="component" value="Unassembled WGS sequence"/>
</dbReference>
<evidence type="ECO:0000313" key="2">
    <source>
        <dbReference type="EMBL" id="MCW4128624.1"/>
    </source>
</evidence>
<dbReference type="InterPro" id="IPR017853">
    <property type="entry name" value="GH"/>
</dbReference>
<dbReference type="SUPFAM" id="SSF49785">
    <property type="entry name" value="Galactose-binding domain-like"/>
    <property type="match status" value="1"/>
</dbReference>
<dbReference type="InterPro" id="IPR051913">
    <property type="entry name" value="GH2_Domain-Containing"/>
</dbReference>
<dbReference type="AlphaFoldDB" id="A0AAP3BCM4"/>
<dbReference type="SUPFAM" id="SSF51445">
    <property type="entry name" value="(Trans)glycosidases"/>
    <property type="match status" value="1"/>
</dbReference>
<accession>A0AAP3BCM4</accession>
<evidence type="ECO:0000256" key="1">
    <source>
        <dbReference type="SAM" id="SignalP"/>
    </source>
</evidence>
<dbReference type="RefSeq" id="WP_264966337.1">
    <property type="nucleotide sequence ID" value="NZ_JAPDVK010000003.1"/>
</dbReference>
<dbReference type="EMBL" id="JAPDVK010000003">
    <property type="protein sequence ID" value="MCW4128624.1"/>
    <property type="molecule type" value="Genomic_DNA"/>
</dbReference>
<dbReference type="InterPro" id="IPR008979">
    <property type="entry name" value="Galactose-bd-like_sf"/>
</dbReference>
<comment type="caution">
    <text evidence="2">The sequence shown here is derived from an EMBL/GenBank/DDBJ whole genome shotgun (WGS) entry which is preliminary data.</text>
</comment>
<gene>
    <name evidence="2" type="ORF">ONT16_10245</name>
</gene>
<reference evidence="2" key="1">
    <citation type="submission" date="2022-11" db="EMBL/GenBank/DDBJ databases">
        <title>Genomic repertoires linked with pathogenic potency of arthritogenic Prevotella copri isolated from the gut of rheumatoid arthritis patients.</title>
        <authorList>
            <person name="Nii T."/>
            <person name="Maeda Y."/>
            <person name="Motooka D."/>
            <person name="Naito M."/>
            <person name="Matsumoto Y."/>
            <person name="Ogawa T."/>
            <person name="Oguro-Igashira E."/>
            <person name="Kishikawa T."/>
            <person name="Yamashita M."/>
            <person name="Koizumi S."/>
            <person name="Kurakawa T."/>
            <person name="Okumura R."/>
            <person name="Kayama H."/>
            <person name="Murakami M."/>
            <person name="Sakaguchi T."/>
            <person name="Das B."/>
            <person name="Nakamura S."/>
            <person name="Okada Y."/>
            <person name="Kumanogoh A."/>
            <person name="Takeda K."/>
        </authorList>
    </citation>
    <scope>NUCLEOTIDE SEQUENCE</scope>
    <source>
        <strain evidence="2">F3-75</strain>
    </source>
</reference>
<sequence length="929" mass="105848">MKKSILIACLGLVSLGLQAQSISLAGEWNVELGKSGSAFAKSKRASQGEVKRAILPGTIDTNHLGFAPKDTMETTHLTRLYAYKGAARYSRTINIPKDWKKKSVELFLERTRPAWVYVDGELVDSCNFISTPQRYLLPKKVKPGKHLLEIVVDNGRGVPEQVYGSSHAYTEDTQTNWNGIIGEIRLEVKSEERRMKNSNVLPDFAKDFHIEDAHFYANGHRIFLRGKHDAAVWPLTGHVEMSVEGWMKYLGTSKEYGINHVRFHSWCPPEAAFVAADSLGIYLQPELPFWGSFDKKDERLMAFLHQEGVNILREYGHHPSFRMMALGNELWGDIDKMKEFVDDFRKIAPDKYYTFGSNYYLGYQGIKEGMDYFTTCRIGGEGWGKYNTHTRGSFSFADAYDGGMINHFHPNSTMNFDEACDPWAKPQAWQKPDASRKQAAGIPIISHETGQFQTYPDYREMKKYTGVLHPYNFEVFRRRLAAAGMLSQADDFHKASGLWSVKLYKADIEMDLRTRNMAGFQLLDIQDYPGQGSAFVGILDAFMESKGITTPEEWHQWCSPVVPLLVTDRFCYEENDTMKAKIQIANYGGESLKGKKVEWKLDYAKDERYPNESCVAETLTHLNQPSPLAQGEITIHTDEEGWIDVGEIVHKMKVKANGIDDGDGKCLDVYVGSRKLTLSLYIYEGELDATRYSNTYDLWVYTTPKNIDYLKKQVVIAKDLTSDVVKKLEKGAKVLWLPTTSSHFVAADDTLSQSDNATPYTVGGLFQTDYWNYRMFKTICENNKKKVSPGTLGILTNPEHPIFKGFPTEMHTNWQWFPVIKESHPLVFDNFAKDYRPIVQVIDNIERNHKLGLVMEWKVGAGKLLVCMSDLEKAAKYPEGRAFYESVLGYMQSDEFNPPAEITMDELKKKLAEKPRQVSLKELNNISQY</sequence>
<keyword evidence="1" id="KW-0732">Signal</keyword>
<feature type="signal peptide" evidence="1">
    <location>
        <begin position="1"/>
        <end position="19"/>
    </location>
</feature>
<proteinExistence type="predicted"/>
<name>A0AAP3BCM4_9BACT</name>
<protein>
    <submittedName>
        <fullName evidence="2">Beta-glycosidase</fullName>
    </submittedName>
</protein>
<dbReference type="PANTHER" id="PTHR42732">
    <property type="entry name" value="BETA-GALACTOSIDASE"/>
    <property type="match status" value="1"/>
</dbReference>
<dbReference type="Gene3D" id="2.60.120.260">
    <property type="entry name" value="Galactose-binding domain-like"/>
    <property type="match status" value="1"/>
</dbReference>
<organism evidence="2 3">
    <name type="scientific">Segatella copri</name>
    <dbReference type="NCBI Taxonomy" id="165179"/>
    <lineage>
        <taxon>Bacteria</taxon>
        <taxon>Pseudomonadati</taxon>
        <taxon>Bacteroidota</taxon>
        <taxon>Bacteroidia</taxon>
        <taxon>Bacteroidales</taxon>
        <taxon>Prevotellaceae</taxon>
        <taxon>Segatella</taxon>
    </lineage>
</organism>